<dbReference type="EMBL" id="JAUSZV010000005">
    <property type="protein sequence ID" value="MDQ0910110.1"/>
    <property type="molecule type" value="Genomic_DNA"/>
</dbReference>
<sequence length="546" mass="60350">MDATDARRCHRAALPVRVLLCHCDQPFPHAFPSCSGVHEVRPFTVASGHHASATAPAHVLALPPMPFVRSLLDVLSRCPRLPMTLPCTRLQRPALPAPSRPLLPLITVSGPHLFTAVPDVLPSPRLPDGPCRLGEGRACRHQVVDQHDKPFGQQTPAAGNHGQRTREILQPLPRVEPRLVGHPPPLPQYGHHPRMHPRPPQLPRRRERDPPRRIMPPSPNRPPRGRHGNEQHRHTEPVPPPPAPEERLRPQVTAPGGGLTTQHAALGQDFCSWHISTPGQRFYFWHVTTPAQSRGSRRITAHGQSLRPRHATTPGQSCFTCTADRPRPPLPTGSGRGRTRSAVPPAARTHRATPPHRSTHPTSPAPVKAHRHPTGRRTPHLSTGPDQSPAALLSGPPRPPRRKSPTARLTHLPHRRTHRPRKSRTERRSQTQRPPLLVGQQHRPYRVRIPSSRVHDRQSGRLRHRSYPARCGPVQGGTALRTEHRARPPTAPALGRQHQIGQVPPPPPHAHHCANAEPDRPPLWITPCGKPPSARTTVPTTISGLP</sequence>
<dbReference type="Proteomes" id="UP001234216">
    <property type="component" value="Unassembled WGS sequence"/>
</dbReference>
<gene>
    <name evidence="2" type="ORF">QFZ22_006095</name>
</gene>
<feature type="compositionally biased region" description="Basic residues" evidence="1">
    <location>
        <begin position="368"/>
        <end position="379"/>
    </location>
</feature>
<reference evidence="2" key="1">
    <citation type="submission" date="2023-07" db="EMBL/GenBank/DDBJ databases">
        <title>Comparative genomics of wheat-associated soil bacteria to identify genetic determinants of phenazine resistance.</title>
        <authorList>
            <person name="Mouncey N."/>
        </authorList>
    </citation>
    <scope>NUCLEOTIDE SEQUENCE</scope>
    <source>
        <strain evidence="2">V4I22</strain>
    </source>
</reference>
<evidence type="ECO:0000313" key="2">
    <source>
        <dbReference type="EMBL" id="MDQ0910110.1"/>
    </source>
</evidence>
<feature type="region of interest" description="Disordered" evidence="1">
    <location>
        <begin position="174"/>
        <end position="261"/>
    </location>
</feature>
<evidence type="ECO:0000313" key="3">
    <source>
        <dbReference type="Proteomes" id="UP001234216"/>
    </source>
</evidence>
<comment type="caution">
    <text evidence="2">The sequence shown here is derived from an EMBL/GenBank/DDBJ whole genome shotgun (WGS) entry which is preliminary data.</text>
</comment>
<feature type="region of interest" description="Disordered" evidence="1">
    <location>
        <begin position="295"/>
        <end position="524"/>
    </location>
</feature>
<feature type="compositionally biased region" description="Basic residues" evidence="1">
    <location>
        <begin position="399"/>
        <end position="425"/>
    </location>
</feature>
<feature type="compositionally biased region" description="Basic residues" evidence="1">
    <location>
        <begin position="348"/>
        <end position="359"/>
    </location>
</feature>
<proteinExistence type="predicted"/>
<organism evidence="2 3">
    <name type="scientific">Streptomyces canus</name>
    <dbReference type="NCBI Taxonomy" id="58343"/>
    <lineage>
        <taxon>Bacteria</taxon>
        <taxon>Bacillati</taxon>
        <taxon>Actinomycetota</taxon>
        <taxon>Actinomycetes</taxon>
        <taxon>Kitasatosporales</taxon>
        <taxon>Streptomycetaceae</taxon>
        <taxon>Streptomyces</taxon>
        <taxon>Streptomyces aurantiacus group</taxon>
    </lineage>
</organism>
<evidence type="ECO:0000256" key="1">
    <source>
        <dbReference type="SAM" id="MobiDB-lite"/>
    </source>
</evidence>
<name>A0AAW8FLF2_9ACTN</name>
<feature type="compositionally biased region" description="Pro residues" evidence="1">
    <location>
        <begin position="213"/>
        <end position="222"/>
    </location>
</feature>
<accession>A0AAW8FLF2</accession>
<protein>
    <submittedName>
        <fullName evidence="2">Uncharacterized protein</fullName>
    </submittedName>
</protein>
<feature type="compositionally biased region" description="Basic and acidic residues" evidence="1">
    <location>
        <begin position="227"/>
        <end position="236"/>
    </location>
</feature>
<dbReference type="AlphaFoldDB" id="A0AAW8FLF2"/>